<evidence type="ECO:0000313" key="8">
    <source>
        <dbReference type="Proteomes" id="UP001152561"/>
    </source>
</evidence>
<dbReference type="PIRSF" id="PIRSF000332">
    <property type="entry name" value="FMO"/>
    <property type="match status" value="1"/>
</dbReference>
<dbReference type="Pfam" id="PF00743">
    <property type="entry name" value="FMO-like"/>
    <property type="match status" value="1"/>
</dbReference>
<dbReference type="EMBL" id="JAJAGQ010000005">
    <property type="protein sequence ID" value="KAJ8562261.1"/>
    <property type="molecule type" value="Genomic_DNA"/>
</dbReference>
<reference evidence="8" key="1">
    <citation type="journal article" date="2023" name="Proc. Natl. Acad. Sci. U.S.A.">
        <title>Genomic and structural basis for evolution of tropane alkaloid biosynthesis.</title>
        <authorList>
            <person name="Wanga Y.-J."/>
            <person name="Taina T."/>
            <person name="Yua J.-Y."/>
            <person name="Lia J."/>
            <person name="Xua B."/>
            <person name="Chenc J."/>
            <person name="D'Auriad J.C."/>
            <person name="Huanga J.-P."/>
            <person name="Huanga S.-X."/>
        </authorList>
    </citation>
    <scope>NUCLEOTIDE SEQUENCE [LARGE SCALE GENOMIC DNA]</scope>
    <source>
        <strain evidence="8">cv. KIB-2019</strain>
    </source>
</reference>
<dbReference type="FunFam" id="3.50.50.60:FF:000169">
    <property type="entry name" value="Flavin-containing monooxygenase"/>
    <property type="match status" value="1"/>
</dbReference>
<evidence type="ECO:0000256" key="1">
    <source>
        <dbReference type="ARBA" id="ARBA00009183"/>
    </source>
</evidence>
<evidence type="ECO:0000313" key="7">
    <source>
        <dbReference type="EMBL" id="KAJ8562261.1"/>
    </source>
</evidence>
<sequence length="569" mass="65138">MPCQREREVRNLDSIGIANFSTSTKYRILLGHFNNKTKKETIVSSYMEEKRVAIIGAGISGLLACKYTLEKGLIPIVFEASNCIGGVWNQTIESTRLQSPKRTFVFTDFPWPRSVRGRYPHNTDVLKYVDAYAQHFGLIPYIQLKTKVIGIDYVGIPDEEMDSWDFWSGNGKPFGSEGKWQILVQHEDFTTQEYEVEFLILCIGRYSGLANMPEFPLGEGPDVFAGKVIHSMEYSSMDNESARELIKGKRVVVIGSQKSAIDIAAECANANGPEIPCTLVQRTIAWAIPNGCFWWGISLGFLYGSRFSELLVHKPDQNIIYSALASLFSPVRWGFSKFVESYLRWNLPLKKYNMVPKHSFLQDISSCKAFLLPDNFYGKVEEGSIVLKKIQCFSFCKQGLIIDGEVDKPIKADLVIFATGYKGQEKLKNMFSSKSLQNHIMGSPNSIVPLYRHIIHPRIPNLAIIGYSGSITNLHTSEMRCQWLAHFLDQTFKLPSIKEMEKEIQKWENYMKKYAGKEYKRACIAALHIWYNEQLCKDIGCNTRRKKNFYDEWFQPYMQADYVRLSPNN</sequence>
<keyword evidence="8" id="KW-1185">Reference proteome</keyword>
<comment type="similarity">
    <text evidence="1 6">Belongs to the FMO family.</text>
</comment>
<dbReference type="AlphaFoldDB" id="A0A9Q1MK79"/>
<dbReference type="EC" id="1.-.-.-" evidence="6"/>
<name>A0A9Q1MK79_9SOLA</name>
<proteinExistence type="inferred from homology"/>
<accession>A0A9Q1MK79</accession>
<keyword evidence="3 6" id="KW-0274">FAD</keyword>
<dbReference type="InterPro" id="IPR000960">
    <property type="entry name" value="Flavin_mOase"/>
</dbReference>
<dbReference type="Proteomes" id="UP001152561">
    <property type="component" value="Unassembled WGS sequence"/>
</dbReference>
<evidence type="ECO:0000256" key="5">
    <source>
        <dbReference type="ARBA" id="ARBA00023002"/>
    </source>
</evidence>
<dbReference type="GO" id="GO:0050660">
    <property type="term" value="F:flavin adenine dinucleotide binding"/>
    <property type="evidence" value="ECO:0007669"/>
    <property type="project" value="InterPro"/>
</dbReference>
<dbReference type="OrthoDB" id="66881at2759"/>
<dbReference type="InterPro" id="IPR036188">
    <property type="entry name" value="FAD/NAD-bd_sf"/>
</dbReference>
<keyword evidence="6" id="KW-0503">Monooxygenase</keyword>
<keyword evidence="5 6" id="KW-0560">Oxidoreductase</keyword>
<evidence type="ECO:0000256" key="4">
    <source>
        <dbReference type="ARBA" id="ARBA00022857"/>
    </source>
</evidence>
<protein>
    <recommendedName>
        <fullName evidence="6">Flavin-containing monooxygenase</fullName>
        <ecNumber evidence="6">1.-.-.-</ecNumber>
    </recommendedName>
</protein>
<keyword evidence="2 6" id="KW-0285">Flavoprotein</keyword>
<dbReference type="GO" id="GO:0004499">
    <property type="term" value="F:N,N-dimethylaniline monooxygenase activity"/>
    <property type="evidence" value="ECO:0007669"/>
    <property type="project" value="InterPro"/>
</dbReference>
<keyword evidence="4" id="KW-0521">NADP</keyword>
<dbReference type="SUPFAM" id="SSF51905">
    <property type="entry name" value="FAD/NAD(P)-binding domain"/>
    <property type="match status" value="2"/>
</dbReference>
<evidence type="ECO:0000256" key="2">
    <source>
        <dbReference type="ARBA" id="ARBA00022630"/>
    </source>
</evidence>
<comment type="caution">
    <text evidence="7">The sequence shown here is derived from an EMBL/GenBank/DDBJ whole genome shotgun (WGS) entry which is preliminary data.</text>
</comment>
<gene>
    <name evidence="7" type="ORF">K7X08_011552</name>
</gene>
<organism evidence="7 8">
    <name type="scientific">Anisodus acutangulus</name>
    <dbReference type="NCBI Taxonomy" id="402998"/>
    <lineage>
        <taxon>Eukaryota</taxon>
        <taxon>Viridiplantae</taxon>
        <taxon>Streptophyta</taxon>
        <taxon>Embryophyta</taxon>
        <taxon>Tracheophyta</taxon>
        <taxon>Spermatophyta</taxon>
        <taxon>Magnoliopsida</taxon>
        <taxon>eudicotyledons</taxon>
        <taxon>Gunneridae</taxon>
        <taxon>Pentapetalae</taxon>
        <taxon>asterids</taxon>
        <taxon>lamiids</taxon>
        <taxon>Solanales</taxon>
        <taxon>Solanaceae</taxon>
        <taxon>Solanoideae</taxon>
        <taxon>Hyoscyameae</taxon>
        <taxon>Anisodus</taxon>
    </lineage>
</organism>
<comment type="cofactor">
    <cofactor evidence="6">
        <name>FAD</name>
        <dbReference type="ChEBI" id="CHEBI:57692"/>
    </cofactor>
</comment>
<dbReference type="InterPro" id="IPR050346">
    <property type="entry name" value="FMO-like"/>
</dbReference>
<evidence type="ECO:0000256" key="3">
    <source>
        <dbReference type="ARBA" id="ARBA00022827"/>
    </source>
</evidence>
<evidence type="ECO:0000256" key="6">
    <source>
        <dbReference type="RuleBase" id="RU361177"/>
    </source>
</evidence>
<dbReference type="Gene3D" id="3.50.50.60">
    <property type="entry name" value="FAD/NAD(P)-binding domain"/>
    <property type="match status" value="2"/>
</dbReference>
<dbReference type="GO" id="GO:0050661">
    <property type="term" value="F:NADP binding"/>
    <property type="evidence" value="ECO:0007669"/>
    <property type="project" value="InterPro"/>
</dbReference>
<dbReference type="PANTHER" id="PTHR23023">
    <property type="entry name" value="DIMETHYLANILINE MONOOXYGENASE"/>
    <property type="match status" value="1"/>
</dbReference>
<dbReference type="FunFam" id="3.50.50.60:FF:000403">
    <property type="entry name" value="Flavin-containing monooxygenase"/>
    <property type="match status" value="1"/>
</dbReference>
<dbReference type="InterPro" id="IPR020946">
    <property type="entry name" value="Flavin_mOase-like"/>
</dbReference>